<proteinExistence type="predicted"/>
<dbReference type="RefSeq" id="WP_232069887.1">
    <property type="nucleotide sequence ID" value="NZ_LR593886.1"/>
</dbReference>
<reference evidence="2 3" key="1">
    <citation type="submission" date="2019-05" db="EMBL/GenBank/DDBJ databases">
        <authorList>
            <consortium name="Science for Life Laboratories"/>
        </authorList>
    </citation>
    <scope>NUCLEOTIDE SEQUENCE [LARGE SCALE GENOMIC DNA]</scope>
    <source>
        <strain evidence="2">Soil9</strain>
    </source>
</reference>
<name>A0A6P2DFX7_9BACT</name>
<feature type="region of interest" description="Disordered" evidence="1">
    <location>
        <begin position="32"/>
        <end position="63"/>
    </location>
</feature>
<evidence type="ECO:0000256" key="1">
    <source>
        <dbReference type="SAM" id="MobiDB-lite"/>
    </source>
</evidence>
<organism evidence="2 3">
    <name type="scientific">Gemmata massiliana</name>
    <dbReference type="NCBI Taxonomy" id="1210884"/>
    <lineage>
        <taxon>Bacteria</taxon>
        <taxon>Pseudomonadati</taxon>
        <taxon>Planctomycetota</taxon>
        <taxon>Planctomycetia</taxon>
        <taxon>Gemmatales</taxon>
        <taxon>Gemmataceae</taxon>
        <taxon>Gemmata</taxon>
    </lineage>
</organism>
<evidence type="ECO:0000313" key="3">
    <source>
        <dbReference type="Proteomes" id="UP000464178"/>
    </source>
</evidence>
<dbReference type="Proteomes" id="UP000464178">
    <property type="component" value="Chromosome"/>
</dbReference>
<sequence>MRVLTEHFRKLVELAKQDEDFKASHSIEEARIEHERKQANRSPRSGAVTAPDELRDRSARAAS</sequence>
<evidence type="ECO:0000313" key="2">
    <source>
        <dbReference type="EMBL" id="VTS00572.1"/>
    </source>
</evidence>
<accession>A0A6P2DFX7</accession>
<protein>
    <submittedName>
        <fullName evidence="2">Uncharacterized protein</fullName>
    </submittedName>
</protein>
<feature type="compositionally biased region" description="Basic and acidic residues" evidence="1">
    <location>
        <begin position="52"/>
        <end position="63"/>
    </location>
</feature>
<gene>
    <name evidence="2" type="ORF">SOIL9_81390</name>
</gene>
<dbReference type="KEGG" id="gms:SOIL9_81390"/>
<keyword evidence="3" id="KW-1185">Reference proteome</keyword>
<dbReference type="EMBL" id="LR593886">
    <property type="protein sequence ID" value="VTS00572.1"/>
    <property type="molecule type" value="Genomic_DNA"/>
</dbReference>
<dbReference type="AlphaFoldDB" id="A0A6P2DFX7"/>